<comment type="catalytic activity">
    <reaction evidence="12">
        <text>Preferential cleavage: (Ac)2-L-Lys-D-Ala-|-D-Ala. Also transpeptidation of peptidyl-alanyl moieties that are N-acyl substituents of D-alanine.</text>
        <dbReference type="EC" id="3.4.16.4"/>
    </reaction>
</comment>
<keyword evidence="9" id="KW-0133">Cell shape</keyword>
<evidence type="ECO:0000256" key="3">
    <source>
        <dbReference type="ARBA" id="ARBA00007164"/>
    </source>
</evidence>
<sequence length="464" mass="51484">MTFPALRRHLAAFFVVLLCLLTVCPGAAQAISTPDIQATAVYLGDPETGLPLYEKNAEEKRYPASTTKIMTALIVLENVDDLEQKVTVTQEDFNGVEADSSKAGFVVGEEVSIMDLLYGLLLPSGNEAANTLARVVSGDVPTFVDKMNARATDLGCTGTHFANPNGLHDDNHYTTAHDLFRITQEAMKNETFCDIVSTAQKNLAPSNKAAEHPNGKNLYLLTTNQLILSRNSPYYYAYATGVKTGHTSQAGYCLVASAEKKGSELISVMLGCEKPQGSAQPLTYDETKKLFDWAYENYQSKTLISQGTEIQEVPIRLSTEANKLMLVAGGDLTATVPKDLTAADFEQSITVKEDLVAPVTKGDKLGTLSLSLNGVTYGSIDLVALNDVSMSEVLYYAYLLENFFSTPLFKLILLVIILLFILYITFYIIRARRKRQKRRQMMRSKYARMEQYERQQHRDDDPRR</sequence>
<keyword evidence="17" id="KW-0812">Transmembrane</keyword>
<dbReference type="SUPFAM" id="SSF69189">
    <property type="entry name" value="Penicillin-binding protein associated domain"/>
    <property type="match status" value="1"/>
</dbReference>
<accession>A0A1Y4L3S9</accession>
<comment type="caution">
    <text evidence="20">The sequence shown here is derived from an EMBL/GenBank/DDBJ whole genome shotgun (WGS) entry which is preliminary data.</text>
</comment>
<dbReference type="InterPro" id="IPR012907">
    <property type="entry name" value="Peptidase_S11_C"/>
</dbReference>
<dbReference type="AlphaFoldDB" id="A0A1Y4L3S9"/>
<evidence type="ECO:0000256" key="2">
    <source>
        <dbReference type="ARBA" id="ARBA00004752"/>
    </source>
</evidence>
<evidence type="ECO:0000256" key="9">
    <source>
        <dbReference type="ARBA" id="ARBA00022960"/>
    </source>
</evidence>
<dbReference type="PANTHER" id="PTHR21581:SF33">
    <property type="entry name" value="D-ALANYL-D-ALANINE CARBOXYPEPTIDASE DACB"/>
    <property type="match status" value="1"/>
</dbReference>
<dbReference type="Proteomes" id="UP000195897">
    <property type="component" value="Unassembled WGS sequence"/>
</dbReference>
<evidence type="ECO:0000313" key="21">
    <source>
        <dbReference type="Proteomes" id="UP000195897"/>
    </source>
</evidence>
<dbReference type="InterPro" id="IPR012338">
    <property type="entry name" value="Beta-lactam/transpept-like"/>
</dbReference>
<comment type="pathway">
    <text evidence="2">Cell wall biogenesis; peptidoglycan biosynthesis.</text>
</comment>
<dbReference type="UniPathway" id="UPA00219"/>
<evidence type="ECO:0000313" key="20">
    <source>
        <dbReference type="EMBL" id="OUP51453.1"/>
    </source>
</evidence>
<gene>
    <name evidence="20" type="ORF">B5F17_13055</name>
</gene>
<evidence type="ECO:0000256" key="18">
    <source>
        <dbReference type="SAM" id="SignalP"/>
    </source>
</evidence>
<keyword evidence="6" id="KW-0645">Protease</keyword>
<evidence type="ECO:0000256" key="4">
    <source>
        <dbReference type="ARBA" id="ARBA00012448"/>
    </source>
</evidence>
<evidence type="ECO:0000256" key="5">
    <source>
        <dbReference type="ARBA" id="ARBA00022645"/>
    </source>
</evidence>
<feature type="active site" evidence="13">
    <location>
        <position position="124"/>
    </location>
</feature>
<dbReference type="GO" id="GO:0008360">
    <property type="term" value="P:regulation of cell shape"/>
    <property type="evidence" value="ECO:0007669"/>
    <property type="project" value="UniProtKB-KW"/>
</dbReference>
<proteinExistence type="inferred from homology"/>
<dbReference type="GO" id="GO:0006508">
    <property type="term" value="P:proteolysis"/>
    <property type="evidence" value="ECO:0007669"/>
    <property type="project" value="UniProtKB-KW"/>
</dbReference>
<dbReference type="InterPro" id="IPR037167">
    <property type="entry name" value="Peptidase_S11_C_sf"/>
</dbReference>
<organism evidence="20 21">
    <name type="scientific">Butyricicoccus pullicaecorum</name>
    <dbReference type="NCBI Taxonomy" id="501571"/>
    <lineage>
        <taxon>Bacteria</taxon>
        <taxon>Bacillati</taxon>
        <taxon>Bacillota</taxon>
        <taxon>Clostridia</taxon>
        <taxon>Eubacteriales</taxon>
        <taxon>Butyricicoccaceae</taxon>
        <taxon>Butyricicoccus</taxon>
    </lineage>
</organism>
<dbReference type="GO" id="GO:0009252">
    <property type="term" value="P:peptidoglycan biosynthetic process"/>
    <property type="evidence" value="ECO:0007669"/>
    <property type="project" value="UniProtKB-UniPathway"/>
</dbReference>
<dbReference type="Pfam" id="PF07943">
    <property type="entry name" value="PBP5_C"/>
    <property type="match status" value="1"/>
</dbReference>
<keyword evidence="11" id="KW-0961">Cell wall biogenesis/degradation</keyword>
<feature type="region of interest" description="Disordered" evidence="16">
    <location>
        <begin position="443"/>
        <end position="464"/>
    </location>
</feature>
<evidence type="ECO:0000256" key="11">
    <source>
        <dbReference type="ARBA" id="ARBA00023316"/>
    </source>
</evidence>
<feature type="active site" description="Acyl-ester intermediate" evidence="13">
    <location>
        <position position="65"/>
    </location>
</feature>
<dbReference type="InterPro" id="IPR001967">
    <property type="entry name" value="Peptidase_S11_N"/>
</dbReference>
<dbReference type="RefSeq" id="WP_087374486.1">
    <property type="nucleotide sequence ID" value="NZ_NFKK01000022.1"/>
</dbReference>
<evidence type="ECO:0000256" key="14">
    <source>
        <dbReference type="PIRSR" id="PIRSR618044-2"/>
    </source>
</evidence>
<dbReference type="Pfam" id="PF00768">
    <property type="entry name" value="Peptidase_S11"/>
    <property type="match status" value="1"/>
</dbReference>
<feature type="transmembrane region" description="Helical" evidence="17">
    <location>
        <begin position="408"/>
        <end position="429"/>
    </location>
</feature>
<feature type="domain" description="Peptidase S11 D-Ala-D-Ala carboxypeptidase A C-terminal" evidence="19">
    <location>
        <begin position="298"/>
        <end position="390"/>
    </location>
</feature>
<name>A0A1Y4L3S9_9FIRM</name>
<reference evidence="21" key="1">
    <citation type="submission" date="2017-04" db="EMBL/GenBank/DDBJ databases">
        <title>Function of individual gut microbiota members based on whole genome sequencing of pure cultures obtained from chicken caecum.</title>
        <authorList>
            <person name="Medvecky M."/>
            <person name="Cejkova D."/>
            <person name="Polansky O."/>
            <person name="Karasova D."/>
            <person name="Kubasova T."/>
            <person name="Cizek A."/>
            <person name="Rychlik I."/>
        </authorList>
    </citation>
    <scope>NUCLEOTIDE SEQUENCE [LARGE SCALE GENOMIC DNA]</scope>
    <source>
        <strain evidence="21">An180</strain>
    </source>
</reference>
<dbReference type="PANTHER" id="PTHR21581">
    <property type="entry name" value="D-ALANYL-D-ALANINE CARBOXYPEPTIDASE"/>
    <property type="match status" value="1"/>
</dbReference>
<keyword evidence="10" id="KW-0573">Peptidoglycan synthesis</keyword>
<dbReference type="SUPFAM" id="SSF56601">
    <property type="entry name" value="beta-lactamase/transpeptidase-like"/>
    <property type="match status" value="1"/>
</dbReference>
<feature type="chain" id="PRO_5013051222" description="serine-type D-Ala-D-Ala carboxypeptidase" evidence="18">
    <location>
        <begin position="31"/>
        <end position="464"/>
    </location>
</feature>
<evidence type="ECO:0000259" key="19">
    <source>
        <dbReference type="SMART" id="SM00936"/>
    </source>
</evidence>
<feature type="active site" description="Proton acceptor" evidence="13">
    <location>
        <position position="68"/>
    </location>
</feature>
<evidence type="ECO:0000256" key="15">
    <source>
        <dbReference type="RuleBase" id="RU004016"/>
    </source>
</evidence>
<evidence type="ECO:0000256" key="7">
    <source>
        <dbReference type="ARBA" id="ARBA00022729"/>
    </source>
</evidence>
<keyword evidence="8" id="KW-0378">Hydrolase</keyword>
<comment type="function">
    <text evidence="1">Removes C-terminal D-alanyl residues from sugar-peptide cell wall precursors.</text>
</comment>
<protein>
    <recommendedName>
        <fullName evidence="4">serine-type D-Ala-D-Ala carboxypeptidase</fullName>
        <ecNumber evidence="4">3.4.16.4</ecNumber>
    </recommendedName>
</protein>
<keyword evidence="17" id="KW-1133">Transmembrane helix</keyword>
<dbReference type="PRINTS" id="PR00725">
    <property type="entry name" value="DADACBPTASE1"/>
</dbReference>
<evidence type="ECO:0000256" key="10">
    <source>
        <dbReference type="ARBA" id="ARBA00022984"/>
    </source>
</evidence>
<dbReference type="EMBL" id="NFKK01000022">
    <property type="protein sequence ID" value="OUP51453.1"/>
    <property type="molecule type" value="Genomic_DNA"/>
</dbReference>
<keyword evidence="5" id="KW-0121">Carboxypeptidase</keyword>
<feature type="binding site" evidence="14">
    <location>
        <position position="243"/>
    </location>
    <ligand>
        <name>substrate</name>
    </ligand>
</feature>
<dbReference type="SMART" id="SM00936">
    <property type="entry name" value="PBP5_C"/>
    <property type="match status" value="1"/>
</dbReference>
<comment type="similarity">
    <text evidence="3 15">Belongs to the peptidase S11 family.</text>
</comment>
<evidence type="ECO:0000256" key="8">
    <source>
        <dbReference type="ARBA" id="ARBA00022801"/>
    </source>
</evidence>
<keyword evidence="17" id="KW-0472">Membrane</keyword>
<feature type="signal peptide" evidence="18">
    <location>
        <begin position="1"/>
        <end position="30"/>
    </location>
</feature>
<dbReference type="EC" id="3.4.16.4" evidence="4"/>
<evidence type="ECO:0000256" key="6">
    <source>
        <dbReference type="ARBA" id="ARBA00022670"/>
    </source>
</evidence>
<dbReference type="Gene3D" id="2.60.410.10">
    <property type="entry name" value="D-Ala-D-Ala carboxypeptidase, C-terminal domain"/>
    <property type="match status" value="1"/>
</dbReference>
<dbReference type="GO" id="GO:0009002">
    <property type="term" value="F:serine-type D-Ala-D-Ala carboxypeptidase activity"/>
    <property type="evidence" value="ECO:0007669"/>
    <property type="project" value="UniProtKB-EC"/>
</dbReference>
<evidence type="ECO:0000256" key="1">
    <source>
        <dbReference type="ARBA" id="ARBA00003217"/>
    </source>
</evidence>
<feature type="compositionally biased region" description="Basic and acidic residues" evidence="16">
    <location>
        <begin position="447"/>
        <end position="464"/>
    </location>
</feature>
<dbReference type="InterPro" id="IPR018044">
    <property type="entry name" value="Peptidase_S11"/>
</dbReference>
<evidence type="ECO:0000256" key="17">
    <source>
        <dbReference type="SAM" id="Phobius"/>
    </source>
</evidence>
<evidence type="ECO:0000256" key="16">
    <source>
        <dbReference type="SAM" id="MobiDB-lite"/>
    </source>
</evidence>
<dbReference type="InterPro" id="IPR015956">
    <property type="entry name" value="Peniciliin-bd_prot_C_sf"/>
</dbReference>
<keyword evidence="7 18" id="KW-0732">Signal</keyword>
<evidence type="ECO:0000256" key="13">
    <source>
        <dbReference type="PIRSR" id="PIRSR618044-1"/>
    </source>
</evidence>
<evidence type="ECO:0000256" key="12">
    <source>
        <dbReference type="ARBA" id="ARBA00034000"/>
    </source>
</evidence>
<dbReference type="GO" id="GO:0071555">
    <property type="term" value="P:cell wall organization"/>
    <property type="evidence" value="ECO:0007669"/>
    <property type="project" value="UniProtKB-KW"/>
</dbReference>
<dbReference type="Gene3D" id="3.40.710.10">
    <property type="entry name" value="DD-peptidase/beta-lactamase superfamily"/>
    <property type="match status" value="1"/>
</dbReference>